<dbReference type="AlphaFoldDB" id="A0AAW2WGT3"/>
<accession>A0AAW2WGT3</accession>
<dbReference type="EMBL" id="JACGWJ010000001">
    <property type="protein sequence ID" value="KAL0440628.1"/>
    <property type="molecule type" value="Genomic_DNA"/>
</dbReference>
<reference evidence="2" key="2">
    <citation type="journal article" date="2024" name="Plant">
        <title>Genomic evolution and insights into agronomic trait innovations of Sesamum species.</title>
        <authorList>
            <person name="Miao H."/>
            <person name="Wang L."/>
            <person name="Qu L."/>
            <person name="Liu H."/>
            <person name="Sun Y."/>
            <person name="Le M."/>
            <person name="Wang Q."/>
            <person name="Wei S."/>
            <person name="Zheng Y."/>
            <person name="Lin W."/>
            <person name="Duan Y."/>
            <person name="Cao H."/>
            <person name="Xiong S."/>
            <person name="Wang X."/>
            <person name="Wei L."/>
            <person name="Li C."/>
            <person name="Ma Q."/>
            <person name="Ju M."/>
            <person name="Zhao R."/>
            <person name="Li G."/>
            <person name="Mu C."/>
            <person name="Tian Q."/>
            <person name="Mei H."/>
            <person name="Zhang T."/>
            <person name="Gao T."/>
            <person name="Zhang H."/>
        </authorList>
    </citation>
    <scope>NUCLEOTIDE SEQUENCE</scope>
    <source>
        <strain evidence="2">G02</strain>
    </source>
</reference>
<evidence type="ECO:0000313" key="2">
    <source>
        <dbReference type="EMBL" id="KAL0440628.1"/>
    </source>
</evidence>
<sequence length="90" mass="9929">MAFPPSRWWVEMDSPSSSDGCGCLFRTLTNPAPNDPTSPSAHTSIPGNAVREELPTDLTSKQVYASGKPLNPYLIGFWWIIYGKKSVQKT</sequence>
<name>A0AAW2WGT3_SESRA</name>
<feature type="compositionally biased region" description="Polar residues" evidence="1">
    <location>
        <begin position="29"/>
        <end position="46"/>
    </location>
</feature>
<proteinExistence type="predicted"/>
<comment type="caution">
    <text evidence="2">The sequence shown here is derived from an EMBL/GenBank/DDBJ whole genome shotgun (WGS) entry which is preliminary data.</text>
</comment>
<gene>
    <name evidence="2" type="ORF">Sradi_0001700</name>
</gene>
<organism evidence="2">
    <name type="scientific">Sesamum radiatum</name>
    <name type="common">Black benniseed</name>
    <dbReference type="NCBI Taxonomy" id="300843"/>
    <lineage>
        <taxon>Eukaryota</taxon>
        <taxon>Viridiplantae</taxon>
        <taxon>Streptophyta</taxon>
        <taxon>Embryophyta</taxon>
        <taxon>Tracheophyta</taxon>
        <taxon>Spermatophyta</taxon>
        <taxon>Magnoliopsida</taxon>
        <taxon>eudicotyledons</taxon>
        <taxon>Gunneridae</taxon>
        <taxon>Pentapetalae</taxon>
        <taxon>asterids</taxon>
        <taxon>lamiids</taxon>
        <taxon>Lamiales</taxon>
        <taxon>Pedaliaceae</taxon>
        <taxon>Sesamum</taxon>
    </lineage>
</organism>
<protein>
    <submittedName>
        <fullName evidence="2">Uncharacterized protein</fullName>
    </submittedName>
</protein>
<evidence type="ECO:0000256" key="1">
    <source>
        <dbReference type="SAM" id="MobiDB-lite"/>
    </source>
</evidence>
<feature type="region of interest" description="Disordered" evidence="1">
    <location>
        <begin position="29"/>
        <end position="50"/>
    </location>
</feature>
<reference evidence="2" key="1">
    <citation type="submission" date="2020-06" db="EMBL/GenBank/DDBJ databases">
        <authorList>
            <person name="Li T."/>
            <person name="Hu X."/>
            <person name="Zhang T."/>
            <person name="Song X."/>
            <person name="Zhang H."/>
            <person name="Dai N."/>
            <person name="Sheng W."/>
            <person name="Hou X."/>
            <person name="Wei L."/>
        </authorList>
    </citation>
    <scope>NUCLEOTIDE SEQUENCE</scope>
    <source>
        <strain evidence="2">G02</strain>
        <tissue evidence="2">Leaf</tissue>
    </source>
</reference>